<keyword evidence="2" id="KW-1185">Reference proteome</keyword>
<dbReference type="EnsemblMetazoa" id="XM_030984675">
    <property type="protein sequence ID" value="XP_030840535"/>
    <property type="gene ID" value="LOC105438108"/>
</dbReference>
<dbReference type="GeneID" id="105438108"/>
<dbReference type="InParanoid" id="A0A7M7NRA9"/>
<name>A0A7M7NRA9_STRPU</name>
<sequence>MKVHASTMTLSLCAYCNANQDPGSLGDLESFLPSQFKHEVCSYETLGGESNFECMLRMKVNNQDEVQTWLEAFKSRTDSVTWRLARTYPDAGRFNSYRVDLRCQHNTRHTSKPGKRTKDTKCPATMSLVLKRSIKYSRSKNPHITAGLLFTVTLRFEHNHPLSCANAVRRKDVSEATVAKLKTLFENGHSPSSALDTMKHDLQEVHGDQYVFVSADRSICPDLHFCYRQVIKAST</sequence>
<proteinExistence type="predicted"/>
<evidence type="ECO:0000313" key="2">
    <source>
        <dbReference type="Proteomes" id="UP000007110"/>
    </source>
</evidence>
<protein>
    <recommendedName>
        <fullName evidence="3">FAR1 domain-containing protein</fullName>
    </recommendedName>
</protein>
<dbReference type="OMA" id="YADRSIC"/>
<organism evidence="1 2">
    <name type="scientific">Strongylocentrotus purpuratus</name>
    <name type="common">Purple sea urchin</name>
    <dbReference type="NCBI Taxonomy" id="7668"/>
    <lineage>
        <taxon>Eukaryota</taxon>
        <taxon>Metazoa</taxon>
        <taxon>Echinodermata</taxon>
        <taxon>Eleutherozoa</taxon>
        <taxon>Echinozoa</taxon>
        <taxon>Echinoidea</taxon>
        <taxon>Euechinoidea</taxon>
        <taxon>Echinacea</taxon>
        <taxon>Camarodonta</taxon>
        <taxon>Echinidea</taxon>
        <taxon>Strongylocentrotidae</taxon>
        <taxon>Strongylocentrotus</taxon>
    </lineage>
</organism>
<evidence type="ECO:0008006" key="3">
    <source>
        <dbReference type="Google" id="ProtNLM"/>
    </source>
</evidence>
<dbReference type="Proteomes" id="UP000007110">
    <property type="component" value="Unassembled WGS sequence"/>
</dbReference>
<evidence type="ECO:0000313" key="1">
    <source>
        <dbReference type="EnsemblMetazoa" id="XP_030840535"/>
    </source>
</evidence>
<accession>A0A7M7NRA9</accession>
<dbReference type="PANTHER" id="PTHR35385">
    <property type="entry name" value="PROTEIN B, PUTATIVE-RELATED-RELATED"/>
    <property type="match status" value="1"/>
</dbReference>
<reference evidence="2" key="1">
    <citation type="submission" date="2015-02" db="EMBL/GenBank/DDBJ databases">
        <title>Genome sequencing for Strongylocentrotus purpuratus.</title>
        <authorList>
            <person name="Murali S."/>
            <person name="Liu Y."/>
            <person name="Vee V."/>
            <person name="English A."/>
            <person name="Wang M."/>
            <person name="Skinner E."/>
            <person name="Han Y."/>
            <person name="Muzny D.M."/>
            <person name="Worley K.C."/>
            <person name="Gibbs R.A."/>
        </authorList>
    </citation>
    <scope>NUCLEOTIDE SEQUENCE</scope>
</reference>
<dbReference type="KEGG" id="spu:105438108"/>
<dbReference type="OrthoDB" id="1902038at2759"/>
<reference evidence="1" key="2">
    <citation type="submission" date="2021-01" db="UniProtKB">
        <authorList>
            <consortium name="EnsemblMetazoa"/>
        </authorList>
    </citation>
    <scope>IDENTIFICATION</scope>
</reference>
<dbReference type="PANTHER" id="PTHR35385:SF2">
    <property type="entry name" value="PROTEIN B, PUTATIVE-RELATED"/>
    <property type="match status" value="1"/>
</dbReference>
<dbReference type="RefSeq" id="XP_030840535.1">
    <property type="nucleotide sequence ID" value="XM_030984675.1"/>
</dbReference>
<dbReference type="AlphaFoldDB" id="A0A7M7NRA9"/>